<dbReference type="OrthoDB" id="10396427at2759"/>
<dbReference type="HOGENOM" id="CLU_1304589_0_0_1"/>
<gene>
    <name evidence="2" type="ORF">H312_02727</name>
</gene>
<evidence type="ECO:0000313" key="3">
    <source>
        <dbReference type="Proteomes" id="UP000030655"/>
    </source>
</evidence>
<dbReference type="Proteomes" id="UP000030655">
    <property type="component" value="Unassembled WGS sequence"/>
</dbReference>
<keyword evidence="3" id="KW-1185">Reference proteome</keyword>
<organism evidence="2 3">
    <name type="scientific">Anncaliia algerae PRA339</name>
    <dbReference type="NCBI Taxonomy" id="1288291"/>
    <lineage>
        <taxon>Eukaryota</taxon>
        <taxon>Fungi</taxon>
        <taxon>Fungi incertae sedis</taxon>
        <taxon>Microsporidia</taxon>
        <taxon>Tubulinosematoidea</taxon>
        <taxon>Tubulinosematidae</taxon>
        <taxon>Anncaliia</taxon>
    </lineage>
</organism>
<dbReference type="EMBL" id="KK365222">
    <property type="protein sequence ID" value="KCZ79877.1"/>
    <property type="molecule type" value="Genomic_DNA"/>
</dbReference>
<evidence type="ECO:0000313" key="2">
    <source>
        <dbReference type="EMBL" id="KCZ79877.1"/>
    </source>
</evidence>
<name>A0A059EYD8_9MICR</name>
<proteinExistence type="predicted"/>
<accession>A0A059EYD8</accession>
<evidence type="ECO:0000256" key="1">
    <source>
        <dbReference type="SAM" id="Phobius"/>
    </source>
</evidence>
<protein>
    <submittedName>
        <fullName evidence="2">Uncharacterized protein</fullName>
    </submittedName>
</protein>
<keyword evidence="1" id="KW-0812">Transmembrane</keyword>
<sequence length="211" mass="24393">MILFLTIFICSKNKGFARSRNELTEENSIFKGNSSNYEIKFQNYTDSDISLEPQHVREVLSKNIVNNKLISSSAFRYEDIKDIFLSQENNENLIETATPDNKQFLNDNINKVLTRLENTTETTLDQSGANLANISFQNDLSSILNKNITAISETEADCSFEETNIYFLLVSGIIASIIISIMAYFLWKLYKNKRTRRYDLTTISFRYLEQQ</sequence>
<reference evidence="2 3" key="2">
    <citation type="submission" date="2014-03" db="EMBL/GenBank/DDBJ databases">
        <title>The Genome Sequence of Anncaliia algerae insect isolate PRA339.</title>
        <authorList>
            <consortium name="The Broad Institute Genome Sequencing Platform"/>
            <consortium name="The Broad Institute Genome Sequencing Center for Infectious Disease"/>
            <person name="Cuomo C."/>
            <person name="Becnel J."/>
            <person name="Sanscrainte N."/>
            <person name="Walker B."/>
            <person name="Young S.K."/>
            <person name="Zeng Q."/>
            <person name="Gargeya S."/>
            <person name="Fitzgerald M."/>
            <person name="Haas B."/>
            <person name="Abouelleil A."/>
            <person name="Alvarado L."/>
            <person name="Arachchi H.M."/>
            <person name="Berlin A.M."/>
            <person name="Chapman S.B."/>
            <person name="Dewar J."/>
            <person name="Goldberg J."/>
            <person name="Griggs A."/>
            <person name="Gujja S."/>
            <person name="Hansen M."/>
            <person name="Howarth C."/>
            <person name="Imamovic A."/>
            <person name="Larimer J."/>
            <person name="McCowan C."/>
            <person name="Murphy C."/>
            <person name="Neiman D."/>
            <person name="Pearson M."/>
            <person name="Priest M."/>
            <person name="Roberts A."/>
            <person name="Saif S."/>
            <person name="Shea T."/>
            <person name="Sisk P."/>
            <person name="Sykes S."/>
            <person name="Wortman J."/>
            <person name="Nusbaum C."/>
            <person name="Birren B."/>
        </authorList>
    </citation>
    <scope>NUCLEOTIDE SEQUENCE [LARGE SCALE GENOMIC DNA]</scope>
    <source>
        <strain evidence="2 3">PRA339</strain>
    </source>
</reference>
<keyword evidence="1" id="KW-0472">Membrane</keyword>
<feature type="transmembrane region" description="Helical" evidence="1">
    <location>
        <begin position="165"/>
        <end position="187"/>
    </location>
</feature>
<keyword evidence="1" id="KW-1133">Transmembrane helix</keyword>
<dbReference type="AlphaFoldDB" id="A0A059EYD8"/>
<reference evidence="3" key="1">
    <citation type="submission" date="2013-02" db="EMBL/GenBank/DDBJ databases">
        <authorList>
            <consortium name="The Broad Institute Genome Sequencing Platform"/>
            <person name="Cuomo C."/>
            <person name="Becnel J."/>
            <person name="Sanscrainte N."/>
            <person name="Walker B."/>
            <person name="Young S.K."/>
            <person name="Zeng Q."/>
            <person name="Gargeya S."/>
            <person name="Fitzgerald M."/>
            <person name="Haas B."/>
            <person name="Abouelleil A."/>
            <person name="Alvarado L."/>
            <person name="Arachchi H.M."/>
            <person name="Berlin A.M."/>
            <person name="Chapman S.B."/>
            <person name="Dewar J."/>
            <person name="Goldberg J."/>
            <person name="Griggs A."/>
            <person name="Gujja S."/>
            <person name="Hansen M."/>
            <person name="Howarth C."/>
            <person name="Imamovic A."/>
            <person name="Larimer J."/>
            <person name="McCowan C."/>
            <person name="Murphy C."/>
            <person name="Neiman D."/>
            <person name="Pearson M."/>
            <person name="Priest M."/>
            <person name="Roberts A."/>
            <person name="Saif S."/>
            <person name="Shea T."/>
            <person name="Sisk P."/>
            <person name="Sykes S."/>
            <person name="Wortman J."/>
            <person name="Nusbaum C."/>
            <person name="Birren B."/>
        </authorList>
    </citation>
    <scope>NUCLEOTIDE SEQUENCE [LARGE SCALE GENOMIC DNA]</scope>
    <source>
        <strain evidence="3">PRA339</strain>
    </source>
</reference>
<dbReference type="VEuPathDB" id="MicrosporidiaDB:H312_02727"/>